<proteinExistence type="predicted"/>
<dbReference type="Proteomes" id="UP000042527">
    <property type="component" value="Unassembled WGS sequence"/>
</dbReference>
<dbReference type="AlphaFoldDB" id="A0A0B7GUN6"/>
<name>A0A0B7GUN6_TREPH</name>
<keyword evidence="3" id="KW-1185">Reference proteome</keyword>
<dbReference type="EMBL" id="CDNC01000001">
    <property type="protein sequence ID" value="CEM60675.1"/>
    <property type="molecule type" value="Genomic_DNA"/>
</dbReference>
<organism evidence="1 3">
    <name type="scientific">Treponema phagedenis</name>
    <dbReference type="NCBI Taxonomy" id="162"/>
    <lineage>
        <taxon>Bacteria</taxon>
        <taxon>Pseudomonadati</taxon>
        <taxon>Spirochaetota</taxon>
        <taxon>Spirochaetia</taxon>
        <taxon>Spirochaetales</taxon>
        <taxon>Treponemataceae</taxon>
        <taxon>Treponema</taxon>
    </lineage>
</organism>
<evidence type="ECO:0000313" key="3">
    <source>
        <dbReference type="Proteomes" id="UP000042527"/>
    </source>
</evidence>
<gene>
    <name evidence="2" type="ORF">FUT82_10835</name>
    <name evidence="1" type="ORF">TPHV1_10343</name>
</gene>
<dbReference type="Proteomes" id="UP000323594">
    <property type="component" value="Chromosome"/>
</dbReference>
<dbReference type="OrthoDB" id="362503at2"/>
<evidence type="ECO:0000313" key="4">
    <source>
        <dbReference type="Proteomes" id="UP000323594"/>
    </source>
</evidence>
<dbReference type="EMBL" id="CP042817">
    <property type="protein sequence ID" value="QEJ98441.1"/>
    <property type="molecule type" value="Genomic_DNA"/>
</dbReference>
<reference evidence="1" key="2">
    <citation type="submission" date="2015-01" db="EMBL/GenBank/DDBJ databases">
        <authorList>
            <person name="Xiang T."/>
            <person name="Song Y."/>
            <person name="Huang L."/>
            <person name="Wang B."/>
            <person name="Wu P."/>
        </authorList>
    </citation>
    <scope>NUCLEOTIDE SEQUENCE [LARGE SCALE GENOMIC DNA]</scope>
    <source>
        <strain evidence="1">V1</strain>
    </source>
</reference>
<accession>A0A0B7GUN6</accession>
<reference evidence="2 4" key="3">
    <citation type="submission" date="2019-08" db="EMBL/GenBank/DDBJ databases">
        <authorList>
            <person name="Kuhnert P."/>
        </authorList>
    </citation>
    <scope>NUCLEOTIDE SEQUENCE [LARGE SCALE GENOMIC DNA]</scope>
    <source>
        <strain evidence="2 4">B36.5</strain>
    </source>
</reference>
<sequence length="302" mass="34380">MGLIAKAEILRGSVFFDTEKNSLYGELERKFAELRDAIGIERAGFLYPDEKKTFALHFAFGLDITTLHRMVIPFNTIKNVLPQNNWICIEGANLEALRVYFSSHEFASLKRLYLYPIKIQNISLYIIFFDSLLNVAGKNFQPEKAATLIKNFLPSLKKAFSVIKITKLIYPFQKGQRLIKERIDAAIMAENTANLFTLNTSAVFPNIIRLHGDISKLRLYYALINRLMVLVGTSNLFLFESDLQMQIVIFSVSPIDAELYITQLRQSVQEIFGLSVAEKLLIASKGNSKDSEEVLKFLHLKG</sequence>
<protein>
    <submittedName>
        <fullName evidence="1">Uncharacterized protein</fullName>
    </submittedName>
</protein>
<evidence type="ECO:0000313" key="1">
    <source>
        <dbReference type="EMBL" id="CEM60675.1"/>
    </source>
</evidence>
<evidence type="ECO:0000313" key="2">
    <source>
        <dbReference type="EMBL" id="QEJ98441.1"/>
    </source>
</evidence>
<dbReference type="RefSeq" id="WP_024751963.1">
    <property type="nucleotide sequence ID" value="NZ_CDNC01000001.1"/>
</dbReference>
<reference evidence="3" key="1">
    <citation type="submission" date="2015-01" db="EMBL/GenBank/DDBJ databases">
        <authorList>
            <person name="Manzoor Shahid"/>
            <person name="Zubair Saima"/>
        </authorList>
    </citation>
    <scope>NUCLEOTIDE SEQUENCE [LARGE SCALE GENOMIC DNA]</scope>
    <source>
        <strain evidence="3">V1</strain>
    </source>
</reference>